<organism evidence="2">
    <name type="scientific">Candidatus Kentrum sp. DK</name>
    <dbReference type="NCBI Taxonomy" id="2126562"/>
    <lineage>
        <taxon>Bacteria</taxon>
        <taxon>Pseudomonadati</taxon>
        <taxon>Pseudomonadota</taxon>
        <taxon>Gammaproteobacteria</taxon>
        <taxon>Candidatus Kentrum</taxon>
    </lineage>
</organism>
<evidence type="ECO:0000313" key="1">
    <source>
        <dbReference type="EMBL" id="VFJ51491.1"/>
    </source>
</evidence>
<evidence type="ECO:0000313" key="2">
    <source>
        <dbReference type="EMBL" id="VFJ61775.1"/>
    </source>
</evidence>
<name>A0A450T581_9GAMM</name>
<dbReference type="EMBL" id="CAADEX010000033">
    <property type="protein sequence ID" value="VFJ51491.1"/>
    <property type="molecule type" value="Genomic_DNA"/>
</dbReference>
<dbReference type="AlphaFoldDB" id="A0A450T581"/>
<accession>A0A450T581</accession>
<dbReference type="EMBL" id="CAADEY010000091">
    <property type="protein sequence ID" value="VFJ61775.1"/>
    <property type="molecule type" value="Genomic_DNA"/>
</dbReference>
<protein>
    <submittedName>
        <fullName evidence="2">Uncharacterized protein</fullName>
    </submittedName>
</protein>
<sequence>MARRSRNQIEKAIAVRFGSFSSFPRLSLFARGIRCAVMPCTAQMPIAHTYSTLPRCFRDLVGWNRCAFPMLFCNGNIECAPYSTHKMALGNEYFHSLSSLGTQFPEAPASESCAPKLELGCEGNKTYCVAGVEWSEPPANGLWFLGARSTRPQPPLFTFFACLSRALS</sequence>
<proteinExistence type="predicted"/>
<reference evidence="2" key="1">
    <citation type="submission" date="2019-02" db="EMBL/GenBank/DDBJ databases">
        <authorList>
            <person name="Gruber-Vodicka R. H."/>
            <person name="Seah K. B. B."/>
        </authorList>
    </citation>
    <scope>NUCLEOTIDE SEQUENCE</scope>
    <source>
        <strain evidence="2">BECK_DK161</strain>
        <strain evidence="1">BECK_DK47</strain>
    </source>
</reference>
<gene>
    <name evidence="1" type="ORF">BECKDK2373B_GA0170837_103319</name>
    <name evidence="2" type="ORF">BECKDK2373C_GA0170839_109112</name>
</gene>